<comment type="caution">
    <text evidence="1">The sequence shown here is derived from an EMBL/GenBank/DDBJ whole genome shotgun (WGS) entry which is preliminary data.</text>
</comment>
<reference evidence="2" key="1">
    <citation type="journal article" date="2019" name="Plant Biotechnol. J.">
        <title>Genome sequencing of the Australian wild diploid species Gossypium australe highlights disease resistance and delayed gland morphogenesis.</title>
        <authorList>
            <person name="Cai Y."/>
            <person name="Cai X."/>
            <person name="Wang Q."/>
            <person name="Wang P."/>
            <person name="Zhang Y."/>
            <person name="Cai C."/>
            <person name="Xu Y."/>
            <person name="Wang K."/>
            <person name="Zhou Z."/>
            <person name="Wang C."/>
            <person name="Geng S."/>
            <person name="Li B."/>
            <person name="Dong Q."/>
            <person name="Hou Y."/>
            <person name="Wang H."/>
            <person name="Ai P."/>
            <person name="Liu Z."/>
            <person name="Yi F."/>
            <person name="Sun M."/>
            <person name="An G."/>
            <person name="Cheng J."/>
            <person name="Zhang Y."/>
            <person name="Shi Q."/>
            <person name="Xie Y."/>
            <person name="Shi X."/>
            <person name="Chang Y."/>
            <person name="Huang F."/>
            <person name="Chen Y."/>
            <person name="Hong S."/>
            <person name="Mi L."/>
            <person name="Sun Q."/>
            <person name="Zhang L."/>
            <person name="Zhou B."/>
            <person name="Peng R."/>
            <person name="Zhang X."/>
            <person name="Liu F."/>
        </authorList>
    </citation>
    <scope>NUCLEOTIDE SEQUENCE [LARGE SCALE GENOMIC DNA]</scope>
    <source>
        <strain evidence="2">cv. PA1801</strain>
    </source>
</reference>
<dbReference type="AlphaFoldDB" id="A0A5B6VVK0"/>
<dbReference type="Proteomes" id="UP000325315">
    <property type="component" value="Unassembled WGS sequence"/>
</dbReference>
<sequence>MRLTKLLRELPTITISGVHEVDSLTSLATQVSSMSSMLKNFTINGFNNNVVAQPQSQFENISCVYYGHG</sequence>
<dbReference type="EMBL" id="SMMG02000005">
    <property type="protein sequence ID" value="KAA3473321.1"/>
    <property type="molecule type" value="Genomic_DNA"/>
</dbReference>
<gene>
    <name evidence="1" type="ORF">EPI10_023712</name>
</gene>
<evidence type="ECO:0000313" key="2">
    <source>
        <dbReference type="Proteomes" id="UP000325315"/>
    </source>
</evidence>
<name>A0A5B6VVK0_9ROSI</name>
<evidence type="ECO:0000313" key="1">
    <source>
        <dbReference type="EMBL" id="KAA3473321.1"/>
    </source>
</evidence>
<protein>
    <submittedName>
        <fullName evidence="1">Oligopeptide transporter 4-like</fullName>
    </submittedName>
</protein>
<proteinExistence type="predicted"/>
<organism evidence="1 2">
    <name type="scientific">Gossypium australe</name>
    <dbReference type="NCBI Taxonomy" id="47621"/>
    <lineage>
        <taxon>Eukaryota</taxon>
        <taxon>Viridiplantae</taxon>
        <taxon>Streptophyta</taxon>
        <taxon>Embryophyta</taxon>
        <taxon>Tracheophyta</taxon>
        <taxon>Spermatophyta</taxon>
        <taxon>Magnoliopsida</taxon>
        <taxon>eudicotyledons</taxon>
        <taxon>Gunneridae</taxon>
        <taxon>Pentapetalae</taxon>
        <taxon>rosids</taxon>
        <taxon>malvids</taxon>
        <taxon>Malvales</taxon>
        <taxon>Malvaceae</taxon>
        <taxon>Malvoideae</taxon>
        <taxon>Gossypium</taxon>
    </lineage>
</organism>
<dbReference type="OrthoDB" id="986409at2759"/>
<keyword evidence="2" id="KW-1185">Reference proteome</keyword>
<accession>A0A5B6VVK0</accession>